<dbReference type="Gene3D" id="3.40.50.150">
    <property type="entry name" value="Vaccinia Virus protein VP39"/>
    <property type="match status" value="1"/>
</dbReference>
<evidence type="ECO:0000313" key="2">
    <source>
        <dbReference type="Proteomes" id="UP001177023"/>
    </source>
</evidence>
<evidence type="ECO:0000313" key="1">
    <source>
        <dbReference type="EMBL" id="CAJ0570506.1"/>
    </source>
</evidence>
<name>A0AA36FWK8_9BILA</name>
<protein>
    <submittedName>
        <fullName evidence="1">Uncharacterized protein</fullName>
    </submittedName>
</protein>
<dbReference type="SUPFAM" id="SSF53335">
    <property type="entry name" value="S-adenosyl-L-methionine-dependent methyltransferases"/>
    <property type="match status" value="1"/>
</dbReference>
<keyword evidence="2" id="KW-1185">Reference proteome</keyword>
<gene>
    <name evidence="1" type="ORF">MSPICULIGERA_LOCUS8943</name>
</gene>
<organism evidence="1 2">
    <name type="scientific">Mesorhabditis spiculigera</name>
    <dbReference type="NCBI Taxonomy" id="96644"/>
    <lineage>
        <taxon>Eukaryota</taxon>
        <taxon>Metazoa</taxon>
        <taxon>Ecdysozoa</taxon>
        <taxon>Nematoda</taxon>
        <taxon>Chromadorea</taxon>
        <taxon>Rhabditida</taxon>
        <taxon>Rhabditina</taxon>
        <taxon>Rhabditomorpha</taxon>
        <taxon>Rhabditoidea</taxon>
        <taxon>Rhabditidae</taxon>
        <taxon>Mesorhabditinae</taxon>
        <taxon>Mesorhabditis</taxon>
    </lineage>
</organism>
<dbReference type="Proteomes" id="UP001177023">
    <property type="component" value="Unassembled WGS sequence"/>
</dbReference>
<dbReference type="CDD" id="cd02440">
    <property type="entry name" value="AdoMet_MTases"/>
    <property type="match status" value="1"/>
</dbReference>
<sequence length="286" mass="31695">MAAPAQMTRDEFLEKVQTNLGWYGADRGVFCGDEACFYVKDTFGGVTVGDRPVRGIYIFGFGTVAVSQAILNIPDECTEANLDTALPNDENTDGNVLFLGLGGGTLNNLLTAGYPNINVTSVDINPVMKEMAVQLFDNVETEKNHIVIVDGVEFMRAEIAREAQYDAIIGDVCYNNGDKPNICPIDLFLDDNVAALYKQLLKPTGFLAHNVVARGELTFQDEIITNILALHKRHFGDDNCVMYKCHSIRNFVLMCRPSGMPSSEDFQRVEREFAARFGYQIVEDPL</sequence>
<dbReference type="InterPro" id="IPR029063">
    <property type="entry name" value="SAM-dependent_MTases_sf"/>
</dbReference>
<accession>A0AA36FWK8</accession>
<proteinExistence type="predicted"/>
<feature type="non-terminal residue" evidence="1">
    <location>
        <position position="286"/>
    </location>
</feature>
<comment type="caution">
    <text evidence="1">The sequence shown here is derived from an EMBL/GenBank/DDBJ whole genome shotgun (WGS) entry which is preliminary data.</text>
</comment>
<dbReference type="EMBL" id="CATQJA010002358">
    <property type="protein sequence ID" value="CAJ0570506.1"/>
    <property type="molecule type" value="Genomic_DNA"/>
</dbReference>
<dbReference type="AlphaFoldDB" id="A0AA36FWK8"/>
<reference evidence="1" key="1">
    <citation type="submission" date="2023-06" db="EMBL/GenBank/DDBJ databases">
        <authorList>
            <person name="Delattre M."/>
        </authorList>
    </citation>
    <scope>NUCLEOTIDE SEQUENCE</scope>
    <source>
        <strain evidence="1">AF72</strain>
    </source>
</reference>